<dbReference type="AlphaFoldDB" id="A0A0K9PPL4"/>
<feature type="transmembrane region" description="Helical" evidence="7">
    <location>
        <begin position="67"/>
        <end position="87"/>
    </location>
</feature>
<dbReference type="PANTHER" id="PTHR32468">
    <property type="entry name" value="CATION/H + ANTIPORTER"/>
    <property type="match status" value="1"/>
</dbReference>
<comment type="function">
    <text evidence="1">May function as sodium-coupled metabolite transporter across the chloroplast envelope.</text>
</comment>
<keyword evidence="3" id="KW-0813">Transport</keyword>
<evidence type="ECO:0000256" key="4">
    <source>
        <dbReference type="ARBA" id="ARBA00022538"/>
    </source>
</evidence>
<evidence type="ECO:0000256" key="5">
    <source>
        <dbReference type="ARBA" id="ARBA00022958"/>
    </source>
</evidence>
<dbReference type="Gene3D" id="1.20.1530.20">
    <property type="match status" value="1"/>
</dbReference>
<keyword evidence="9" id="KW-1185">Reference proteome</keyword>
<keyword evidence="7" id="KW-0812">Transmembrane</keyword>
<accession>A0A0K9PPL4</accession>
<evidence type="ECO:0000256" key="7">
    <source>
        <dbReference type="SAM" id="Phobius"/>
    </source>
</evidence>
<evidence type="ECO:0000256" key="1">
    <source>
        <dbReference type="ARBA" id="ARBA00003198"/>
    </source>
</evidence>
<dbReference type="PANTHER" id="PTHR32468:SF18">
    <property type="entry name" value="CATION_H(+) ANTIPORTER 1"/>
    <property type="match status" value="1"/>
</dbReference>
<evidence type="ECO:0000256" key="6">
    <source>
        <dbReference type="ARBA" id="ARBA00023065"/>
    </source>
</evidence>
<dbReference type="InterPro" id="IPR038770">
    <property type="entry name" value="Na+/solute_symporter_sf"/>
</dbReference>
<keyword evidence="7" id="KW-0472">Membrane</keyword>
<gene>
    <name evidence="8" type="ORF">ZOSMA_18G01160</name>
</gene>
<dbReference type="GO" id="GO:0006813">
    <property type="term" value="P:potassium ion transport"/>
    <property type="evidence" value="ECO:0007669"/>
    <property type="project" value="UniProtKB-KW"/>
</dbReference>
<comment type="subcellular location">
    <subcellularLocation>
        <location evidence="2">Plastid</location>
        <location evidence="2">Chloroplast envelope</location>
    </subcellularLocation>
</comment>
<evidence type="ECO:0000256" key="3">
    <source>
        <dbReference type="ARBA" id="ARBA00022448"/>
    </source>
</evidence>
<keyword evidence="5" id="KW-0630">Potassium</keyword>
<proteinExistence type="predicted"/>
<evidence type="ECO:0000313" key="9">
    <source>
        <dbReference type="Proteomes" id="UP000036987"/>
    </source>
</evidence>
<evidence type="ECO:0000313" key="8">
    <source>
        <dbReference type="EMBL" id="KMZ71018.1"/>
    </source>
</evidence>
<dbReference type="EMBL" id="LFYR01000692">
    <property type="protein sequence ID" value="KMZ71018.1"/>
    <property type="molecule type" value="Genomic_DNA"/>
</dbReference>
<comment type="caution">
    <text evidence="8">The sequence shown here is derived from an EMBL/GenBank/DDBJ whole genome shotgun (WGS) entry which is preliminary data.</text>
</comment>
<feature type="transmembrane region" description="Helical" evidence="7">
    <location>
        <begin position="12"/>
        <end position="30"/>
    </location>
</feature>
<keyword evidence="4" id="KW-0633">Potassium transport</keyword>
<reference evidence="9" key="1">
    <citation type="journal article" date="2016" name="Nature">
        <title>The genome of the seagrass Zostera marina reveals angiosperm adaptation to the sea.</title>
        <authorList>
            <person name="Olsen J.L."/>
            <person name="Rouze P."/>
            <person name="Verhelst B."/>
            <person name="Lin Y.-C."/>
            <person name="Bayer T."/>
            <person name="Collen J."/>
            <person name="Dattolo E."/>
            <person name="De Paoli E."/>
            <person name="Dittami S."/>
            <person name="Maumus F."/>
            <person name="Michel G."/>
            <person name="Kersting A."/>
            <person name="Lauritano C."/>
            <person name="Lohaus R."/>
            <person name="Toepel M."/>
            <person name="Tonon T."/>
            <person name="Vanneste K."/>
            <person name="Amirebrahimi M."/>
            <person name="Brakel J."/>
            <person name="Bostroem C."/>
            <person name="Chovatia M."/>
            <person name="Grimwood J."/>
            <person name="Jenkins J.W."/>
            <person name="Jueterbock A."/>
            <person name="Mraz A."/>
            <person name="Stam W.T."/>
            <person name="Tice H."/>
            <person name="Bornberg-Bauer E."/>
            <person name="Green P.J."/>
            <person name="Pearson G.A."/>
            <person name="Procaccini G."/>
            <person name="Duarte C.M."/>
            <person name="Schmutz J."/>
            <person name="Reusch T.B.H."/>
            <person name="Van de Peer Y."/>
        </authorList>
    </citation>
    <scope>NUCLEOTIDE SEQUENCE [LARGE SCALE GENOMIC DNA]</scope>
    <source>
        <strain evidence="9">cv. Finnish</strain>
    </source>
</reference>
<feature type="transmembrane region" description="Helical" evidence="7">
    <location>
        <begin position="37"/>
        <end position="61"/>
    </location>
</feature>
<dbReference type="OrthoDB" id="671744at2759"/>
<name>A0A0K9PPL4_ZOSMR</name>
<dbReference type="Proteomes" id="UP000036987">
    <property type="component" value="Unassembled WGS sequence"/>
</dbReference>
<dbReference type="InterPro" id="IPR050794">
    <property type="entry name" value="CPA2_transporter"/>
</dbReference>
<keyword evidence="7" id="KW-1133">Transmembrane helix</keyword>
<dbReference type="GO" id="GO:0016020">
    <property type="term" value="C:membrane"/>
    <property type="evidence" value="ECO:0007669"/>
    <property type="project" value="UniProtKB-SubCell"/>
</dbReference>
<organism evidence="8 9">
    <name type="scientific">Zostera marina</name>
    <name type="common">Eelgrass</name>
    <dbReference type="NCBI Taxonomy" id="29655"/>
    <lineage>
        <taxon>Eukaryota</taxon>
        <taxon>Viridiplantae</taxon>
        <taxon>Streptophyta</taxon>
        <taxon>Embryophyta</taxon>
        <taxon>Tracheophyta</taxon>
        <taxon>Spermatophyta</taxon>
        <taxon>Magnoliopsida</taxon>
        <taxon>Liliopsida</taxon>
        <taxon>Zosteraceae</taxon>
        <taxon>Zostera</taxon>
    </lineage>
</organism>
<sequence>MDYLSSMASLDRMFYMFFLGLELNVPYILCIKRNSTIVVVGGIFMCLFVGRVISPVIYWMTRAYDDCFLFIVTVMLVFTKAASPILVRMVSELKFATSDFNRLATDVAMINDVLSLFLVALRSTWLGPCVTGEHDGRTERASGRRRKPKIEFCERKEYLKISWNTRVVTKTERNLKNRHDDSMLFGNDITLIINPSISQFIFKKARGTGLIGIERN</sequence>
<dbReference type="GO" id="GO:0009941">
    <property type="term" value="C:chloroplast envelope"/>
    <property type="evidence" value="ECO:0007669"/>
    <property type="project" value="UniProtKB-SubCell"/>
</dbReference>
<protein>
    <submittedName>
        <fullName evidence="8">Cation/H(+) antiporter</fullName>
    </submittedName>
</protein>
<evidence type="ECO:0000256" key="2">
    <source>
        <dbReference type="ARBA" id="ARBA00004119"/>
    </source>
</evidence>
<keyword evidence="6" id="KW-0406">Ion transport</keyword>